<name>A0AAE4Q2K1_9GAMM</name>
<evidence type="ECO:0000256" key="1">
    <source>
        <dbReference type="SAM" id="SignalP"/>
    </source>
</evidence>
<evidence type="ECO:0008006" key="4">
    <source>
        <dbReference type="Google" id="ProtNLM"/>
    </source>
</evidence>
<gene>
    <name evidence="2" type="ORF">QM089_20050</name>
</gene>
<evidence type="ECO:0000313" key="3">
    <source>
        <dbReference type="Proteomes" id="UP001187859"/>
    </source>
</evidence>
<keyword evidence="1" id="KW-0732">Signal</keyword>
<accession>A0AAE4Q2K1</accession>
<dbReference type="RefSeq" id="WP_037423766.1">
    <property type="nucleotide sequence ID" value="NZ_AP026732.1"/>
</dbReference>
<dbReference type="PROSITE" id="PS51257">
    <property type="entry name" value="PROKAR_LIPOPROTEIN"/>
    <property type="match status" value="1"/>
</dbReference>
<dbReference type="AlphaFoldDB" id="A0AAE4Q2K1"/>
<reference evidence="2" key="1">
    <citation type="submission" date="2023-05" db="EMBL/GenBank/DDBJ databases">
        <title>Colonisation of extended spectrum b-lactamase- and carbapenemase-producing bacteria on hospital surfaces from low- and middle-income countries.</title>
        <authorList>
            <person name="Nieto-Rosado M."/>
            <person name="Sands K."/>
            <person name="Iregbu K."/>
            <person name="Zahra R."/>
            <person name="Mazarati J.B."/>
            <person name="Mehtar S."/>
            <person name="Barnards-Group B."/>
            <person name="Walsh T.R."/>
        </authorList>
    </citation>
    <scope>NUCLEOTIDE SEQUENCE</scope>
    <source>
        <strain evidence="2">PP-E493</strain>
    </source>
</reference>
<protein>
    <recommendedName>
        <fullName evidence="4">Lipoprotein</fullName>
    </recommendedName>
</protein>
<sequence>MIKKWILLSLCFFLMSCGYKGDGDFKSYGYWPLITYELTLPDFPFETGSKHKFDLKGYKSHETSAISIELFSDNEHDFAELDTEVELKIVNDLGVTFFYRKSPLNAHFKRMQELKEASWANEYEWNGRYSYKNQDVSDRAVPFSSIEMPAKTKSMRYFNFFPSDAGSLSLTINIGSVPSQFEDLKVRINLSSGWK</sequence>
<comment type="caution">
    <text evidence="2">The sequence shown here is derived from an EMBL/GenBank/DDBJ whole genome shotgun (WGS) entry which is preliminary data.</text>
</comment>
<feature type="chain" id="PRO_5041919944" description="Lipoprotein" evidence="1">
    <location>
        <begin position="21"/>
        <end position="195"/>
    </location>
</feature>
<organism evidence="2 3">
    <name type="scientific">Shewanella xiamenensis</name>
    <dbReference type="NCBI Taxonomy" id="332186"/>
    <lineage>
        <taxon>Bacteria</taxon>
        <taxon>Pseudomonadati</taxon>
        <taxon>Pseudomonadota</taxon>
        <taxon>Gammaproteobacteria</taxon>
        <taxon>Alteromonadales</taxon>
        <taxon>Shewanellaceae</taxon>
        <taxon>Shewanella</taxon>
    </lineage>
</organism>
<dbReference type="EMBL" id="JASGOQ010000001">
    <property type="protein sequence ID" value="MDV5392489.1"/>
    <property type="molecule type" value="Genomic_DNA"/>
</dbReference>
<evidence type="ECO:0000313" key="2">
    <source>
        <dbReference type="EMBL" id="MDV5392489.1"/>
    </source>
</evidence>
<feature type="signal peptide" evidence="1">
    <location>
        <begin position="1"/>
        <end position="20"/>
    </location>
</feature>
<dbReference type="Proteomes" id="UP001187859">
    <property type="component" value="Unassembled WGS sequence"/>
</dbReference>
<proteinExistence type="predicted"/>